<feature type="transmembrane region" description="Helical" evidence="6">
    <location>
        <begin position="200"/>
        <end position="224"/>
    </location>
</feature>
<evidence type="ECO:0000256" key="3">
    <source>
        <dbReference type="ARBA" id="ARBA00022692"/>
    </source>
</evidence>
<dbReference type="InterPro" id="IPR022764">
    <property type="entry name" value="Peptidase_S54_rhomboid_dom"/>
</dbReference>
<evidence type="ECO:0000313" key="8">
    <source>
        <dbReference type="EMBL" id="KAK6927965.1"/>
    </source>
</evidence>
<dbReference type="PANTHER" id="PTHR43731:SF30">
    <property type="entry name" value="RHOMBOID-LIKE PROTEIN 9, CHLOROPLASTIC"/>
    <property type="match status" value="1"/>
</dbReference>
<evidence type="ECO:0000256" key="2">
    <source>
        <dbReference type="ARBA" id="ARBA00009045"/>
    </source>
</evidence>
<name>A0AAN8V5R5_9MAGN</name>
<feature type="transmembrane region" description="Helical" evidence="6">
    <location>
        <begin position="318"/>
        <end position="335"/>
    </location>
</feature>
<keyword evidence="9" id="KW-1185">Reference proteome</keyword>
<evidence type="ECO:0000256" key="6">
    <source>
        <dbReference type="SAM" id="Phobius"/>
    </source>
</evidence>
<organism evidence="8 9">
    <name type="scientific">Dillenia turbinata</name>
    <dbReference type="NCBI Taxonomy" id="194707"/>
    <lineage>
        <taxon>Eukaryota</taxon>
        <taxon>Viridiplantae</taxon>
        <taxon>Streptophyta</taxon>
        <taxon>Embryophyta</taxon>
        <taxon>Tracheophyta</taxon>
        <taxon>Spermatophyta</taxon>
        <taxon>Magnoliopsida</taxon>
        <taxon>eudicotyledons</taxon>
        <taxon>Gunneridae</taxon>
        <taxon>Pentapetalae</taxon>
        <taxon>Dilleniales</taxon>
        <taxon>Dilleniaceae</taxon>
        <taxon>Dillenia</taxon>
    </lineage>
</organism>
<comment type="caution">
    <text evidence="8">The sequence shown here is derived from an EMBL/GenBank/DDBJ whole genome shotgun (WGS) entry which is preliminary data.</text>
</comment>
<sequence length="367" mass="40943">MVLGAVPQLALTPEELREKLLIKASMPVADVPILPWVHSIESCSRSRFGDAPQKLRSHKILCLQKNPNQPSSVSSNKKPEFLDDDGEVEVQNGLVSLNEYFSKLEYSQRSEEGKFKSYMKTRKRDAENGRRSFQVPQQFNETSGLYLIYAVFLFEIATPISNSYFELVSIPLLYGAKINHLILVGEWWRLVTPMFLHSGLLHVALVCRGYGSFTFFLIYIRGGISGNLTIFLHTAELTVCGTGPVFAIIGAWLIYQIQNKDVVAKDISDKTHFGAAFTGVVYGFFACPTLQLDDASSKTGQEDGITLIGRYADPCKSLIVFTILLIVFSLFLFFVEPPLNSLASSGISLIERIRYTTLSSMGIVLEK</sequence>
<dbReference type="SUPFAM" id="SSF144091">
    <property type="entry name" value="Rhomboid-like"/>
    <property type="match status" value="1"/>
</dbReference>
<comment type="subcellular location">
    <subcellularLocation>
        <location evidence="1">Membrane</location>
        <topology evidence="1">Multi-pass membrane protein</topology>
    </subcellularLocation>
</comment>
<dbReference type="EMBL" id="JBAMMX010000014">
    <property type="protein sequence ID" value="KAK6927965.1"/>
    <property type="molecule type" value="Genomic_DNA"/>
</dbReference>
<keyword evidence="4 6" id="KW-1133">Transmembrane helix</keyword>
<evidence type="ECO:0000256" key="4">
    <source>
        <dbReference type="ARBA" id="ARBA00022989"/>
    </source>
</evidence>
<dbReference type="Proteomes" id="UP001370490">
    <property type="component" value="Unassembled WGS sequence"/>
</dbReference>
<keyword evidence="3 6" id="KW-0812">Transmembrane</keyword>
<dbReference type="AlphaFoldDB" id="A0AAN8V5R5"/>
<evidence type="ECO:0000256" key="1">
    <source>
        <dbReference type="ARBA" id="ARBA00004141"/>
    </source>
</evidence>
<comment type="similarity">
    <text evidence="2">Belongs to the peptidase S54 family.</text>
</comment>
<dbReference type="PANTHER" id="PTHR43731">
    <property type="entry name" value="RHOMBOID PROTEASE"/>
    <property type="match status" value="1"/>
</dbReference>
<feature type="domain" description="Peptidase S54 rhomboid" evidence="7">
    <location>
        <begin position="185"/>
        <end position="284"/>
    </location>
</feature>
<keyword evidence="5 6" id="KW-0472">Membrane</keyword>
<dbReference type="InterPro" id="IPR035952">
    <property type="entry name" value="Rhomboid-like_sf"/>
</dbReference>
<evidence type="ECO:0000256" key="5">
    <source>
        <dbReference type="ARBA" id="ARBA00023136"/>
    </source>
</evidence>
<dbReference type="Pfam" id="PF01694">
    <property type="entry name" value="Rhomboid"/>
    <property type="match status" value="1"/>
</dbReference>
<dbReference type="GO" id="GO:0016020">
    <property type="term" value="C:membrane"/>
    <property type="evidence" value="ECO:0007669"/>
    <property type="project" value="UniProtKB-SubCell"/>
</dbReference>
<dbReference type="InterPro" id="IPR050925">
    <property type="entry name" value="Rhomboid_protease_S54"/>
</dbReference>
<dbReference type="Gene3D" id="1.20.1540.10">
    <property type="entry name" value="Rhomboid-like"/>
    <property type="match status" value="1"/>
</dbReference>
<proteinExistence type="inferred from homology"/>
<evidence type="ECO:0000259" key="7">
    <source>
        <dbReference type="Pfam" id="PF01694"/>
    </source>
</evidence>
<feature type="transmembrane region" description="Helical" evidence="6">
    <location>
        <begin position="230"/>
        <end position="255"/>
    </location>
</feature>
<evidence type="ECO:0000313" key="9">
    <source>
        <dbReference type="Proteomes" id="UP001370490"/>
    </source>
</evidence>
<protein>
    <submittedName>
        <fullName evidence="8">Peptidase S54, rhomboid domain</fullName>
    </submittedName>
</protein>
<reference evidence="8 9" key="1">
    <citation type="submission" date="2023-12" db="EMBL/GenBank/DDBJ databases">
        <title>A high-quality genome assembly for Dillenia turbinata (Dilleniales).</title>
        <authorList>
            <person name="Chanderbali A."/>
        </authorList>
    </citation>
    <scope>NUCLEOTIDE SEQUENCE [LARGE SCALE GENOMIC DNA]</scope>
    <source>
        <strain evidence="8">LSX21</strain>
        <tissue evidence="8">Leaf</tissue>
    </source>
</reference>
<accession>A0AAN8V5R5</accession>
<gene>
    <name evidence="8" type="ORF">RJ641_006556</name>
</gene>
<dbReference type="GO" id="GO:0004252">
    <property type="term" value="F:serine-type endopeptidase activity"/>
    <property type="evidence" value="ECO:0007669"/>
    <property type="project" value="InterPro"/>
</dbReference>